<gene>
    <name evidence="8" type="ORF">MKW94_004275</name>
</gene>
<feature type="transmembrane region" description="Helical" evidence="6">
    <location>
        <begin position="362"/>
        <end position="381"/>
    </location>
</feature>
<feature type="transmembrane region" description="Helical" evidence="6">
    <location>
        <begin position="61"/>
        <end position="83"/>
    </location>
</feature>
<keyword evidence="2" id="KW-0813">Transport</keyword>
<dbReference type="AlphaFoldDB" id="A0AA41SA87"/>
<organism evidence="8 9">
    <name type="scientific">Papaver nudicaule</name>
    <name type="common">Iceland poppy</name>
    <dbReference type="NCBI Taxonomy" id="74823"/>
    <lineage>
        <taxon>Eukaryota</taxon>
        <taxon>Viridiplantae</taxon>
        <taxon>Streptophyta</taxon>
        <taxon>Embryophyta</taxon>
        <taxon>Tracheophyta</taxon>
        <taxon>Spermatophyta</taxon>
        <taxon>Magnoliopsida</taxon>
        <taxon>Ranunculales</taxon>
        <taxon>Papaveraceae</taxon>
        <taxon>Papaveroideae</taxon>
        <taxon>Papaver</taxon>
    </lineage>
</organism>
<proteinExistence type="predicted"/>
<feature type="transmembrane region" description="Helical" evidence="6">
    <location>
        <begin position="233"/>
        <end position="253"/>
    </location>
</feature>
<reference evidence="8" key="1">
    <citation type="submission" date="2022-03" db="EMBL/GenBank/DDBJ databases">
        <title>A functionally conserved STORR gene fusion in Papaver species that diverged 16.8 million years ago.</title>
        <authorList>
            <person name="Catania T."/>
        </authorList>
    </citation>
    <scope>NUCLEOTIDE SEQUENCE</scope>
    <source>
        <strain evidence="8">S-191538</strain>
    </source>
</reference>
<sequence>MFLGFAGGLILIFLTVYISDISPSTMRGALVSIVFLQIAGGQILYHLLNWISSSTPHETQIWHWLIATILPVIHIIVIIAGWLPESPRWLYRKGYIQQAEESLKMMLSSCEVFKEVTAMKLSLEEEVEVAEVQQENELNILDVILEKVPARRIIVGFGSLVAQQFVGISMIMRYSYAIFHLTTGRYNSKIVDGNVDYIINRVFFSVIPLITSSLVLVGTIICTILVDRFGRRRLLLVSISEIVSSLGLLSWLFCTGSSSVGGIVYRFPNTNLGDEDRDFWYNTDEERASCMGLLALLALAMYIVFHSLGIGTVPWIINSEIYPMKYRNVCLAVANVVYWCSKMVVQDLLFDCLGQYLSAAQMLFLLCLFSGVVGLLIYFYIPDQKVTT</sequence>
<dbReference type="Gene3D" id="1.20.1250.20">
    <property type="entry name" value="MFS general substrate transporter like domains"/>
    <property type="match status" value="1"/>
</dbReference>
<dbReference type="GO" id="GO:0022857">
    <property type="term" value="F:transmembrane transporter activity"/>
    <property type="evidence" value="ECO:0007669"/>
    <property type="project" value="InterPro"/>
</dbReference>
<dbReference type="SUPFAM" id="SSF103473">
    <property type="entry name" value="MFS general substrate transporter"/>
    <property type="match status" value="1"/>
</dbReference>
<keyword evidence="3 6" id="KW-0812">Transmembrane</keyword>
<feature type="transmembrane region" description="Helical" evidence="6">
    <location>
        <begin position="293"/>
        <end position="317"/>
    </location>
</feature>
<comment type="subcellular location">
    <subcellularLocation>
        <location evidence="1">Membrane</location>
        <topology evidence="1">Multi-pass membrane protein</topology>
    </subcellularLocation>
</comment>
<feature type="transmembrane region" description="Helical" evidence="6">
    <location>
        <begin position="202"/>
        <end position="226"/>
    </location>
</feature>
<keyword evidence="9" id="KW-1185">Reference proteome</keyword>
<evidence type="ECO:0000256" key="3">
    <source>
        <dbReference type="ARBA" id="ARBA00022692"/>
    </source>
</evidence>
<dbReference type="PANTHER" id="PTHR48020:SF12">
    <property type="entry name" value="PROTON MYO-INOSITOL COTRANSPORTER"/>
    <property type="match status" value="1"/>
</dbReference>
<evidence type="ECO:0000256" key="1">
    <source>
        <dbReference type="ARBA" id="ARBA00004141"/>
    </source>
</evidence>
<dbReference type="InterPro" id="IPR003663">
    <property type="entry name" value="Sugar/inositol_transpt"/>
</dbReference>
<dbReference type="GO" id="GO:0016020">
    <property type="term" value="C:membrane"/>
    <property type="evidence" value="ECO:0007669"/>
    <property type="project" value="UniProtKB-SubCell"/>
</dbReference>
<keyword evidence="5 6" id="KW-0472">Membrane</keyword>
<dbReference type="InterPro" id="IPR005828">
    <property type="entry name" value="MFS_sugar_transport-like"/>
</dbReference>
<name>A0AA41SA87_PAPNU</name>
<protein>
    <recommendedName>
        <fullName evidence="7">Major facilitator superfamily (MFS) profile domain-containing protein</fullName>
    </recommendedName>
</protein>
<dbReference type="InterPro" id="IPR050814">
    <property type="entry name" value="Myo-inositol_Transporter"/>
</dbReference>
<keyword evidence="4 6" id="KW-1133">Transmembrane helix</keyword>
<dbReference type="Proteomes" id="UP001177140">
    <property type="component" value="Unassembled WGS sequence"/>
</dbReference>
<feature type="transmembrane region" description="Helical" evidence="6">
    <location>
        <begin position="329"/>
        <end position="350"/>
    </location>
</feature>
<feature type="domain" description="Major facilitator superfamily (MFS) profile" evidence="7">
    <location>
        <begin position="1"/>
        <end position="385"/>
    </location>
</feature>
<accession>A0AA41SA87</accession>
<evidence type="ECO:0000313" key="8">
    <source>
        <dbReference type="EMBL" id="MCL7035752.1"/>
    </source>
</evidence>
<feature type="transmembrane region" description="Helical" evidence="6">
    <location>
        <begin position="28"/>
        <end position="49"/>
    </location>
</feature>
<evidence type="ECO:0000256" key="4">
    <source>
        <dbReference type="ARBA" id="ARBA00022989"/>
    </source>
</evidence>
<dbReference type="EMBL" id="JAJJMA010160494">
    <property type="protein sequence ID" value="MCL7035752.1"/>
    <property type="molecule type" value="Genomic_DNA"/>
</dbReference>
<dbReference type="PANTHER" id="PTHR48020">
    <property type="entry name" value="PROTON MYO-INOSITOL COTRANSPORTER"/>
    <property type="match status" value="1"/>
</dbReference>
<dbReference type="PROSITE" id="PS50850">
    <property type="entry name" value="MFS"/>
    <property type="match status" value="1"/>
</dbReference>
<evidence type="ECO:0000256" key="6">
    <source>
        <dbReference type="SAM" id="Phobius"/>
    </source>
</evidence>
<dbReference type="InterPro" id="IPR036259">
    <property type="entry name" value="MFS_trans_sf"/>
</dbReference>
<evidence type="ECO:0000313" key="9">
    <source>
        <dbReference type="Proteomes" id="UP001177140"/>
    </source>
</evidence>
<dbReference type="InterPro" id="IPR020846">
    <property type="entry name" value="MFS_dom"/>
</dbReference>
<evidence type="ECO:0000256" key="2">
    <source>
        <dbReference type="ARBA" id="ARBA00022448"/>
    </source>
</evidence>
<dbReference type="PRINTS" id="PR00171">
    <property type="entry name" value="SUGRTRNSPORT"/>
</dbReference>
<evidence type="ECO:0000259" key="7">
    <source>
        <dbReference type="PROSITE" id="PS50850"/>
    </source>
</evidence>
<comment type="caution">
    <text evidence="8">The sequence shown here is derived from an EMBL/GenBank/DDBJ whole genome shotgun (WGS) entry which is preliminary data.</text>
</comment>
<dbReference type="Pfam" id="PF00083">
    <property type="entry name" value="Sugar_tr"/>
    <property type="match status" value="1"/>
</dbReference>
<evidence type="ECO:0000256" key="5">
    <source>
        <dbReference type="ARBA" id="ARBA00023136"/>
    </source>
</evidence>